<comment type="caution">
    <text evidence="8">The sequence shown here is derived from an EMBL/GenBank/DDBJ whole genome shotgun (WGS) entry which is preliminary data.</text>
</comment>
<gene>
    <name evidence="8" type="ORF">BSTOLATCC_MIC58197</name>
</gene>
<dbReference type="PRINTS" id="PR00724">
    <property type="entry name" value="CRBOXYPTASEC"/>
</dbReference>
<dbReference type="AlphaFoldDB" id="A0AAU9K635"/>
<evidence type="ECO:0000256" key="4">
    <source>
        <dbReference type="ARBA" id="ARBA00022729"/>
    </source>
</evidence>
<dbReference type="EMBL" id="CAJZBQ010000056">
    <property type="protein sequence ID" value="CAG9333384.1"/>
    <property type="molecule type" value="Genomic_DNA"/>
</dbReference>
<dbReference type="Gene3D" id="3.40.50.1820">
    <property type="entry name" value="alpha/beta hydrolase"/>
    <property type="match status" value="1"/>
</dbReference>
<evidence type="ECO:0000256" key="5">
    <source>
        <dbReference type="ARBA" id="ARBA00022801"/>
    </source>
</evidence>
<evidence type="ECO:0000313" key="9">
    <source>
        <dbReference type="Proteomes" id="UP001162131"/>
    </source>
</evidence>
<evidence type="ECO:0000256" key="2">
    <source>
        <dbReference type="ARBA" id="ARBA00022645"/>
    </source>
</evidence>
<evidence type="ECO:0000256" key="1">
    <source>
        <dbReference type="ARBA" id="ARBA00009431"/>
    </source>
</evidence>
<keyword evidence="5" id="KW-0378">Hydrolase</keyword>
<comment type="similarity">
    <text evidence="1">Belongs to the peptidase S10 family.</text>
</comment>
<dbReference type="PANTHER" id="PTHR11802:SF472">
    <property type="entry name" value="SERINE CARBOXYPEPTIDASE CPVL-RELATED"/>
    <property type="match status" value="1"/>
</dbReference>
<evidence type="ECO:0008006" key="10">
    <source>
        <dbReference type="Google" id="ProtNLM"/>
    </source>
</evidence>
<evidence type="ECO:0000256" key="3">
    <source>
        <dbReference type="ARBA" id="ARBA00022670"/>
    </source>
</evidence>
<evidence type="ECO:0000256" key="6">
    <source>
        <dbReference type="ARBA" id="ARBA00023180"/>
    </source>
</evidence>
<sequence length="434" mass="49274">MGKLKYLIVPLFTILEVLSQSEDLLSDTDAEWSLLGYSGYAGEVVINPLTGSSYFYWLFQANQGNIFTDKRPLIIWLSGGPGCSGDTYLIFDNATPFIINSNGKPVSNPYAWTSEYHLMTIDYPLGVGFSFANSPYDYKNNTTGDSNQLYNFLIRLTQKYPAWLNRDIYFFGESYGGHWVPGIAYKILSENQSPNPQFKFNLKGIGMGDPWIDPSTQTSSYGHYAYSSGLINQEELQIIETYEQELQTELSLGNLPEAYMNWGNILGLTAEYSGGINIYDIRQYTNYNYTIIEEWLNSNETKTMLHAPLNIVHEDCSQAVYNMTQDFLSSTGILLPFILDSINVLIWIGQDDFIVNTPAIENTIANINWPNIQNLINTNKIIWRVNGQIAGYVKKFSTFTFASLMKSGHMGSHDQPVNARDMLFRFINNEGWQQ</sequence>
<evidence type="ECO:0000256" key="7">
    <source>
        <dbReference type="SAM" id="SignalP"/>
    </source>
</evidence>
<dbReference type="GO" id="GO:0004185">
    <property type="term" value="F:serine-type carboxypeptidase activity"/>
    <property type="evidence" value="ECO:0007669"/>
    <property type="project" value="InterPro"/>
</dbReference>
<keyword evidence="9" id="KW-1185">Reference proteome</keyword>
<proteinExistence type="inferred from homology"/>
<dbReference type="Pfam" id="PF00450">
    <property type="entry name" value="Peptidase_S10"/>
    <property type="match status" value="1"/>
</dbReference>
<protein>
    <recommendedName>
        <fullName evidence="10">Carboxypeptidase</fullName>
    </recommendedName>
</protein>
<keyword evidence="3" id="KW-0645">Protease</keyword>
<evidence type="ECO:0000313" key="8">
    <source>
        <dbReference type="EMBL" id="CAG9333384.1"/>
    </source>
</evidence>
<organism evidence="8 9">
    <name type="scientific">Blepharisma stoltei</name>
    <dbReference type="NCBI Taxonomy" id="1481888"/>
    <lineage>
        <taxon>Eukaryota</taxon>
        <taxon>Sar</taxon>
        <taxon>Alveolata</taxon>
        <taxon>Ciliophora</taxon>
        <taxon>Postciliodesmatophora</taxon>
        <taxon>Heterotrichea</taxon>
        <taxon>Heterotrichida</taxon>
        <taxon>Blepharismidae</taxon>
        <taxon>Blepharisma</taxon>
    </lineage>
</organism>
<keyword evidence="2" id="KW-0121">Carboxypeptidase</keyword>
<keyword evidence="4 7" id="KW-0732">Signal</keyword>
<dbReference type="SUPFAM" id="SSF53474">
    <property type="entry name" value="alpha/beta-Hydrolases"/>
    <property type="match status" value="1"/>
</dbReference>
<feature type="signal peptide" evidence="7">
    <location>
        <begin position="1"/>
        <end position="19"/>
    </location>
</feature>
<dbReference type="GO" id="GO:0006508">
    <property type="term" value="P:proteolysis"/>
    <property type="evidence" value="ECO:0007669"/>
    <property type="project" value="UniProtKB-KW"/>
</dbReference>
<name>A0AAU9K635_9CILI</name>
<dbReference type="PANTHER" id="PTHR11802">
    <property type="entry name" value="SERINE PROTEASE FAMILY S10 SERINE CARBOXYPEPTIDASE"/>
    <property type="match status" value="1"/>
</dbReference>
<dbReference type="Proteomes" id="UP001162131">
    <property type="component" value="Unassembled WGS sequence"/>
</dbReference>
<keyword evidence="6" id="KW-0325">Glycoprotein</keyword>
<feature type="chain" id="PRO_5043930733" description="Carboxypeptidase" evidence="7">
    <location>
        <begin position="20"/>
        <end position="434"/>
    </location>
</feature>
<dbReference type="InterPro" id="IPR001563">
    <property type="entry name" value="Peptidase_S10"/>
</dbReference>
<accession>A0AAU9K635</accession>
<reference evidence="8" key="1">
    <citation type="submission" date="2021-09" db="EMBL/GenBank/DDBJ databases">
        <authorList>
            <consortium name="AG Swart"/>
            <person name="Singh M."/>
            <person name="Singh A."/>
            <person name="Seah K."/>
            <person name="Emmerich C."/>
        </authorList>
    </citation>
    <scope>NUCLEOTIDE SEQUENCE</scope>
    <source>
        <strain evidence="8">ATCC30299</strain>
    </source>
</reference>
<dbReference type="InterPro" id="IPR029058">
    <property type="entry name" value="AB_hydrolase_fold"/>
</dbReference>